<dbReference type="AlphaFoldDB" id="A0A0F3H0G3"/>
<evidence type="ECO:0000313" key="4">
    <source>
        <dbReference type="EMBL" id="KJU87587.1"/>
    </source>
</evidence>
<evidence type="ECO:0000256" key="2">
    <source>
        <dbReference type="ARBA" id="ARBA00012438"/>
    </source>
</evidence>
<accession>A0A0F3H0G3</accession>
<proteinExistence type="predicted"/>
<dbReference type="PROSITE" id="PS50109">
    <property type="entry name" value="HIS_KIN"/>
    <property type="match status" value="1"/>
</dbReference>
<name>A0A0F3H0G3_9BACT</name>
<evidence type="ECO:0000256" key="1">
    <source>
        <dbReference type="ARBA" id="ARBA00000085"/>
    </source>
</evidence>
<evidence type="ECO:0000313" key="5">
    <source>
        <dbReference type="Proteomes" id="UP000033423"/>
    </source>
</evidence>
<dbReference type="InterPro" id="IPR036890">
    <property type="entry name" value="HATPase_C_sf"/>
</dbReference>
<comment type="catalytic activity">
    <reaction evidence="1">
        <text>ATP + protein L-histidine = ADP + protein N-phospho-L-histidine.</text>
        <dbReference type="EC" id="2.7.13.3"/>
    </reaction>
</comment>
<dbReference type="PANTHER" id="PTHR43065">
    <property type="entry name" value="SENSOR HISTIDINE KINASE"/>
    <property type="match status" value="1"/>
</dbReference>
<feature type="domain" description="Histidine kinase" evidence="3">
    <location>
        <begin position="1"/>
        <end position="80"/>
    </location>
</feature>
<keyword evidence="4" id="KW-0067">ATP-binding</keyword>
<evidence type="ECO:0000259" key="3">
    <source>
        <dbReference type="PROSITE" id="PS50109"/>
    </source>
</evidence>
<sequence length="82" mass="9046">MKDLQDNKLTISISDNGGGIDTEIIDKVFDPYFTTKFKTRGKGLGLYMVKTMIDNKMEGTVSVSNIKEGAEFKITMKGGNGY</sequence>
<dbReference type="EC" id="2.7.13.3" evidence="2"/>
<dbReference type="GO" id="GO:0005524">
    <property type="term" value="F:ATP binding"/>
    <property type="evidence" value="ECO:0007669"/>
    <property type="project" value="UniProtKB-KW"/>
</dbReference>
<reference evidence="4 5" key="1">
    <citation type="submission" date="2015-02" db="EMBL/GenBank/DDBJ databases">
        <title>Single-cell genomics of uncultivated deep-branching MTB reveals a conserved set of magnetosome genes.</title>
        <authorList>
            <person name="Kolinko S."/>
            <person name="Richter M."/>
            <person name="Glockner F.O."/>
            <person name="Brachmann A."/>
            <person name="Schuler D."/>
        </authorList>
    </citation>
    <scope>NUCLEOTIDE SEQUENCE [LARGE SCALE GENOMIC DNA]</scope>
    <source>
        <strain evidence="4">TM-1</strain>
    </source>
</reference>
<dbReference type="PRINTS" id="PR00344">
    <property type="entry name" value="BCTRLSENSOR"/>
</dbReference>
<comment type="caution">
    <text evidence="4">The sequence shown here is derived from an EMBL/GenBank/DDBJ whole genome shotgun (WGS) entry which is preliminary data.</text>
</comment>
<keyword evidence="4" id="KW-0547">Nucleotide-binding</keyword>
<dbReference type="SUPFAM" id="SSF55874">
    <property type="entry name" value="ATPase domain of HSP90 chaperone/DNA topoisomerase II/histidine kinase"/>
    <property type="match status" value="1"/>
</dbReference>
<dbReference type="EMBL" id="LACI01000103">
    <property type="protein sequence ID" value="KJU87587.1"/>
    <property type="molecule type" value="Genomic_DNA"/>
</dbReference>
<organism evidence="4 5">
    <name type="scientific">Candidatus Magnetobacterium bavaricum</name>
    <dbReference type="NCBI Taxonomy" id="29290"/>
    <lineage>
        <taxon>Bacteria</taxon>
        <taxon>Pseudomonadati</taxon>
        <taxon>Nitrospirota</taxon>
        <taxon>Thermodesulfovibrionia</taxon>
        <taxon>Thermodesulfovibrionales</taxon>
        <taxon>Candidatus Magnetobacteriaceae</taxon>
        <taxon>Candidatus Magnetobacterium</taxon>
    </lineage>
</organism>
<keyword evidence="5" id="KW-1185">Reference proteome</keyword>
<gene>
    <name evidence="4" type="ORF">MBAV_000215</name>
</gene>
<dbReference type="InterPro" id="IPR004358">
    <property type="entry name" value="Sig_transdc_His_kin-like_C"/>
</dbReference>
<dbReference type="Proteomes" id="UP000033423">
    <property type="component" value="Unassembled WGS sequence"/>
</dbReference>
<dbReference type="Pfam" id="PF02518">
    <property type="entry name" value="HATPase_c"/>
    <property type="match status" value="1"/>
</dbReference>
<dbReference type="InterPro" id="IPR005467">
    <property type="entry name" value="His_kinase_dom"/>
</dbReference>
<dbReference type="Gene3D" id="3.30.565.10">
    <property type="entry name" value="Histidine kinase-like ATPase, C-terminal domain"/>
    <property type="match status" value="1"/>
</dbReference>
<dbReference type="GO" id="GO:0004673">
    <property type="term" value="F:protein histidine kinase activity"/>
    <property type="evidence" value="ECO:0007669"/>
    <property type="project" value="UniProtKB-EC"/>
</dbReference>
<dbReference type="InterPro" id="IPR003594">
    <property type="entry name" value="HATPase_dom"/>
</dbReference>
<protein>
    <recommendedName>
        <fullName evidence="2">histidine kinase</fullName>
        <ecNumber evidence="2">2.7.13.3</ecNumber>
    </recommendedName>
</protein>